<dbReference type="PANTHER" id="PTHR35525:SF3">
    <property type="entry name" value="BLL6575 PROTEIN"/>
    <property type="match status" value="1"/>
</dbReference>
<comment type="caution">
    <text evidence="2">The sequence shown here is derived from an EMBL/GenBank/DDBJ whole genome shotgun (WGS) entry which is preliminary data.</text>
</comment>
<evidence type="ECO:0000313" key="3">
    <source>
        <dbReference type="Proteomes" id="UP000542813"/>
    </source>
</evidence>
<dbReference type="InterPro" id="IPR023286">
    <property type="entry name" value="ABATE_dom_sf"/>
</dbReference>
<dbReference type="AlphaFoldDB" id="A0A7W9GN50"/>
<dbReference type="InterPro" id="IPR010852">
    <property type="entry name" value="ABATE"/>
</dbReference>
<dbReference type="PANTHER" id="PTHR35525">
    <property type="entry name" value="BLL6575 PROTEIN"/>
    <property type="match status" value="1"/>
</dbReference>
<evidence type="ECO:0000259" key="1">
    <source>
        <dbReference type="Pfam" id="PF11706"/>
    </source>
</evidence>
<evidence type="ECO:0000313" key="2">
    <source>
        <dbReference type="EMBL" id="MBB5786728.1"/>
    </source>
</evidence>
<name>A0A7W9GN50_9ACTN</name>
<dbReference type="Pfam" id="PF11706">
    <property type="entry name" value="zf-CGNR"/>
    <property type="match status" value="1"/>
</dbReference>
<gene>
    <name evidence="2" type="ORF">HD601_001303</name>
</gene>
<dbReference type="InterPro" id="IPR021005">
    <property type="entry name" value="Znf_CGNR"/>
</dbReference>
<feature type="domain" description="Zinc finger CGNR" evidence="1">
    <location>
        <begin position="135"/>
        <end position="176"/>
    </location>
</feature>
<keyword evidence="3" id="KW-1185">Reference proteome</keyword>
<dbReference type="Gene3D" id="1.10.3300.10">
    <property type="entry name" value="Jann2411-like domain"/>
    <property type="match status" value="1"/>
</dbReference>
<dbReference type="RefSeq" id="WP_184820336.1">
    <property type="nucleotide sequence ID" value="NZ_JACHMM010000001.1"/>
</dbReference>
<protein>
    <submittedName>
        <fullName evidence="2">Putative RNA-binding Zn ribbon-like protein</fullName>
    </submittedName>
</protein>
<accession>A0A7W9GN50</accession>
<dbReference type="Proteomes" id="UP000542813">
    <property type="component" value="Unassembled WGS sequence"/>
</dbReference>
<organism evidence="2 3">
    <name type="scientific">Jiangella mangrovi</name>
    <dbReference type="NCBI Taxonomy" id="1524084"/>
    <lineage>
        <taxon>Bacteria</taxon>
        <taxon>Bacillati</taxon>
        <taxon>Actinomycetota</taxon>
        <taxon>Actinomycetes</taxon>
        <taxon>Jiangellales</taxon>
        <taxon>Jiangellaceae</taxon>
        <taxon>Jiangella</taxon>
    </lineage>
</organism>
<reference evidence="2 3" key="1">
    <citation type="submission" date="2020-08" db="EMBL/GenBank/DDBJ databases">
        <title>Sequencing the genomes of 1000 actinobacteria strains.</title>
        <authorList>
            <person name="Klenk H.-P."/>
        </authorList>
    </citation>
    <scope>NUCLEOTIDE SEQUENCE [LARGE SCALE GENOMIC DNA]</scope>
    <source>
        <strain evidence="2 3">DSM 102122</strain>
    </source>
</reference>
<dbReference type="EMBL" id="JACHMM010000001">
    <property type="protein sequence ID" value="MBB5786728.1"/>
    <property type="molecule type" value="Genomic_DNA"/>
</dbReference>
<dbReference type="Pfam" id="PF07336">
    <property type="entry name" value="ABATE"/>
    <property type="match status" value="1"/>
</dbReference>
<sequence length="185" mass="19916">MHHAFPCGHLALDFAGTLRARRDDRPTEMLGTPADLDAWFREAGVTDGDAGSSGADLVEAVAVREAVYALVRARLLGDPYDDEALDLVNRAAAVPSAIPQLTAAGRRVEATPRQALSEVARAAVDVLSSNDAALLKECGRPECTQVYVDRSRGGRREWCAMQTCGNRMKAATYRARNHARNASPV</sequence>
<dbReference type="SUPFAM" id="SSF160904">
    <property type="entry name" value="Jann2411-like"/>
    <property type="match status" value="1"/>
</dbReference>
<proteinExistence type="predicted"/>